<evidence type="ECO:0000259" key="1">
    <source>
        <dbReference type="PROSITE" id="PS50056"/>
    </source>
</evidence>
<dbReference type="Proteomes" id="UP000054007">
    <property type="component" value="Unassembled WGS sequence"/>
</dbReference>
<dbReference type="InterPro" id="IPR000387">
    <property type="entry name" value="Tyr_Pase_dom"/>
</dbReference>
<accession>A0A0D7B2G7</accession>
<reference evidence="2 3" key="1">
    <citation type="journal article" date="2015" name="Fungal Genet. Biol.">
        <title>Evolution of novel wood decay mechanisms in Agaricales revealed by the genome sequences of Fistulina hepatica and Cylindrobasidium torrendii.</title>
        <authorList>
            <person name="Floudas D."/>
            <person name="Held B.W."/>
            <person name="Riley R."/>
            <person name="Nagy L.G."/>
            <person name="Koehler G."/>
            <person name="Ransdell A.S."/>
            <person name="Younus H."/>
            <person name="Chow J."/>
            <person name="Chiniquy J."/>
            <person name="Lipzen A."/>
            <person name="Tritt A."/>
            <person name="Sun H."/>
            <person name="Haridas S."/>
            <person name="LaButti K."/>
            <person name="Ohm R.A."/>
            <person name="Kues U."/>
            <person name="Blanchette R.A."/>
            <person name="Grigoriev I.V."/>
            <person name="Minto R.E."/>
            <person name="Hibbett D.S."/>
        </authorList>
    </citation>
    <scope>NUCLEOTIDE SEQUENCE [LARGE SCALE GENOMIC DNA]</scope>
    <source>
        <strain evidence="2 3">FP15055 ss-10</strain>
    </source>
</reference>
<dbReference type="PROSITE" id="PS00383">
    <property type="entry name" value="TYR_PHOSPHATASE_1"/>
    <property type="match status" value="1"/>
</dbReference>
<dbReference type="AlphaFoldDB" id="A0A0D7B2G7"/>
<dbReference type="PROSITE" id="PS50056">
    <property type="entry name" value="TYR_PHOSPHATASE_2"/>
    <property type="match status" value="1"/>
</dbReference>
<keyword evidence="3" id="KW-1185">Reference proteome</keyword>
<dbReference type="PANTHER" id="PTHR31126:SF1">
    <property type="entry name" value="TYROSINE SPECIFIC PROTEIN PHOSPHATASES DOMAIN-CONTAINING PROTEIN"/>
    <property type="match status" value="1"/>
</dbReference>
<sequence>MFDPASASPSSSILDAPPFVHVSGVINIRQLGGYATKQPGTITKTNAIFRSGELTHITQEGKEELRALGVKRVFDMRAPAEVKQLEGATPEVDGVVFEAVPTSLKGFDPVSLAERLQGFKTTETETFMKIYEEILTVGAPSYERIFRHIIDKPEEPCLVHCTAGKDRTGVFSMLILLVLGVSEEDIIKDYALTTDGLAPVLHMLIARFSKIPAYSSNMEGTMNMGSSRPTTMRALLDMLKEKYGGVEAYLKTWVHLDDADFVQLRRNLIVPI</sequence>
<dbReference type="STRING" id="1314674.A0A0D7B2G7"/>
<dbReference type="SUPFAM" id="SSF52799">
    <property type="entry name" value="(Phosphotyrosine protein) phosphatases II"/>
    <property type="match status" value="1"/>
</dbReference>
<name>A0A0D7B2G7_9AGAR</name>
<organism evidence="2 3">
    <name type="scientific">Cylindrobasidium torrendii FP15055 ss-10</name>
    <dbReference type="NCBI Taxonomy" id="1314674"/>
    <lineage>
        <taxon>Eukaryota</taxon>
        <taxon>Fungi</taxon>
        <taxon>Dikarya</taxon>
        <taxon>Basidiomycota</taxon>
        <taxon>Agaricomycotina</taxon>
        <taxon>Agaricomycetes</taxon>
        <taxon>Agaricomycetidae</taxon>
        <taxon>Agaricales</taxon>
        <taxon>Marasmiineae</taxon>
        <taxon>Physalacriaceae</taxon>
        <taxon>Cylindrobasidium</taxon>
    </lineage>
</organism>
<protein>
    <recommendedName>
        <fullName evidence="1">Tyrosine specific protein phosphatases domain-containing protein</fullName>
    </recommendedName>
</protein>
<proteinExistence type="predicted"/>
<dbReference type="InterPro" id="IPR029021">
    <property type="entry name" value="Prot-tyrosine_phosphatase-like"/>
</dbReference>
<dbReference type="GO" id="GO:0004721">
    <property type="term" value="F:phosphoprotein phosphatase activity"/>
    <property type="evidence" value="ECO:0007669"/>
    <property type="project" value="InterPro"/>
</dbReference>
<dbReference type="InterPro" id="IPR016130">
    <property type="entry name" value="Tyr_Pase_AS"/>
</dbReference>
<dbReference type="Gene3D" id="3.90.190.10">
    <property type="entry name" value="Protein tyrosine phosphatase superfamily"/>
    <property type="match status" value="1"/>
</dbReference>
<dbReference type="Pfam" id="PF13350">
    <property type="entry name" value="Y_phosphatase3"/>
    <property type="match status" value="1"/>
</dbReference>
<dbReference type="EMBL" id="KN880678">
    <property type="protein sequence ID" value="KIY63706.1"/>
    <property type="molecule type" value="Genomic_DNA"/>
</dbReference>
<gene>
    <name evidence="2" type="ORF">CYLTODRAFT_432849</name>
</gene>
<dbReference type="InterPro" id="IPR026893">
    <property type="entry name" value="Tyr/Ser_Pase_IphP-type"/>
</dbReference>
<evidence type="ECO:0000313" key="3">
    <source>
        <dbReference type="Proteomes" id="UP000054007"/>
    </source>
</evidence>
<feature type="domain" description="Tyrosine specific protein phosphatases" evidence="1">
    <location>
        <begin position="125"/>
        <end position="188"/>
    </location>
</feature>
<dbReference type="PANTHER" id="PTHR31126">
    <property type="entry name" value="TYROSINE-PROTEIN PHOSPHATASE"/>
    <property type="match status" value="1"/>
</dbReference>
<dbReference type="OrthoDB" id="9988524at2759"/>
<evidence type="ECO:0000313" key="2">
    <source>
        <dbReference type="EMBL" id="KIY63706.1"/>
    </source>
</evidence>